<proteinExistence type="predicted"/>
<sequence length="410" mass="42275">MGGNHAHTPTVETRRMRQAALAVMVPLGLLTLVALVWLWPGSIEREERDQPAHIPANVLSVDAEGCPEDLSTAQEPCGTAVLEMHPGDDAAASAGVADGDRIEVPLPHGPGAVSVSAGDDVVATGTDSVGVDAVWGVVDHQRGGGLWLLAIGFTLAVLAFGRLRGLRSLLGLGVTFALITLFFVPAVLAGTAPVLAALITCAAVVLVVLPLTHGTGLVATVAVLGTLASLAVTWLLSWAAVSALHLSGVTDDLSMAITLNHGIDAQGLLLAGIMIGSLGVLDDVTVTQSATVAEIARANPEHRTRDLYAAGARVGRAHIASVINTIVLAYAGSSLPLLVLIMANNDSFTAIVTDQLIAQEVVRSVVATVGLVAAVPMTTLLAAWVGRGFAAEQDDYSDDRALHIEEAYRD</sequence>
<accession>A0ABW1QWK2</accession>
<feature type="transmembrane region" description="Helical" evidence="1">
    <location>
        <begin position="194"/>
        <end position="211"/>
    </location>
</feature>
<comment type="caution">
    <text evidence="2">The sequence shown here is derived from an EMBL/GenBank/DDBJ whole genome shotgun (WGS) entry which is preliminary data.</text>
</comment>
<protein>
    <submittedName>
        <fullName evidence="2">YibE/F family protein</fullName>
    </submittedName>
</protein>
<evidence type="ECO:0000256" key="1">
    <source>
        <dbReference type="SAM" id="Phobius"/>
    </source>
</evidence>
<feature type="transmembrane region" description="Helical" evidence="1">
    <location>
        <begin position="322"/>
        <end position="341"/>
    </location>
</feature>
<feature type="transmembrane region" description="Helical" evidence="1">
    <location>
        <begin position="20"/>
        <end position="39"/>
    </location>
</feature>
<dbReference type="EMBL" id="JBHSQI010000004">
    <property type="protein sequence ID" value="MFC6153831.1"/>
    <property type="molecule type" value="Genomic_DNA"/>
</dbReference>
<dbReference type="Pfam" id="PF07907">
    <property type="entry name" value="YibE_F"/>
    <property type="match status" value="1"/>
</dbReference>
<evidence type="ECO:0000313" key="3">
    <source>
        <dbReference type="Proteomes" id="UP001596098"/>
    </source>
</evidence>
<feature type="transmembrane region" description="Helical" evidence="1">
    <location>
        <begin position="361"/>
        <end position="385"/>
    </location>
</feature>
<dbReference type="RefSeq" id="WP_206611393.1">
    <property type="nucleotide sequence ID" value="NZ_CP034929.1"/>
</dbReference>
<keyword evidence="1" id="KW-1133">Transmembrane helix</keyword>
<evidence type="ECO:0000313" key="2">
    <source>
        <dbReference type="EMBL" id="MFC6153831.1"/>
    </source>
</evidence>
<feature type="transmembrane region" description="Helical" evidence="1">
    <location>
        <begin position="168"/>
        <end position="188"/>
    </location>
</feature>
<feature type="transmembrane region" description="Helical" evidence="1">
    <location>
        <begin position="261"/>
        <end position="281"/>
    </location>
</feature>
<feature type="transmembrane region" description="Helical" evidence="1">
    <location>
        <begin position="144"/>
        <end position="161"/>
    </location>
</feature>
<reference evidence="3" key="1">
    <citation type="journal article" date="2019" name="Int. J. Syst. Evol. Microbiol.">
        <title>The Global Catalogue of Microorganisms (GCM) 10K type strain sequencing project: providing services to taxonomists for standard genome sequencing and annotation.</title>
        <authorList>
            <consortium name="The Broad Institute Genomics Platform"/>
            <consortium name="The Broad Institute Genome Sequencing Center for Infectious Disease"/>
            <person name="Wu L."/>
            <person name="Ma J."/>
        </authorList>
    </citation>
    <scope>NUCLEOTIDE SEQUENCE [LARGE SCALE GENOMIC DNA]</scope>
    <source>
        <strain evidence="3">DFY28</strain>
    </source>
</reference>
<gene>
    <name evidence="2" type="ORF">ACFPWU_09165</name>
</gene>
<feature type="transmembrane region" description="Helical" evidence="1">
    <location>
        <begin position="218"/>
        <end position="241"/>
    </location>
</feature>
<dbReference type="InterPro" id="IPR012507">
    <property type="entry name" value="YibE_F"/>
</dbReference>
<keyword evidence="1" id="KW-0812">Transmembrane</keyword>
<dbReference type="PANTHER" id="PTHR41771:SF1">
    <property type="entry name" value="MEMBRANE PROTEIN"/>
    <property type="match status" value="1"/>
</dbReference>
<name>A0ABW1QWK2_9ACTN</name>
<dbReference type="PANTHER" id="PTHR41771">
    <property type="entry name" value="MEMBRANE PROTEIN-RELATED"/>
    <property type="match status" value="1"/>
</dbReference>
<keyword evidence="3" id="KW-1185">Reference proteome</keyword>
<organism evidence="2 3">
    <name type="scientific">Nocardioides yefusunii</name>
    <dbReference type="NCBI Taxonomy" id="2500546"/>
    <lineage>
        <taxon>Bacteria</taxon>
        <taxon>Bacillati</taxon>
        <taxon>Actinomycetota</taxon>
        <taxon>Actinomycetes</taxon>
        <taxon>Propionibacteriales</taxon>
        <taxon>Nocardioidaceae</taxon>
        <taxon>Nocardioides</taxon>
    </lineage>
</organism>
<keyword evidence="1" id="KW-0472">Membrane</keyword>
<dbReference type="Proteomes" id="UP001596098">
    <property type="component" value="Unassembled WGS sequence"/>
</dbReference>